<protein>
    <recommendedName>
        <fullName evidence="1">DNA-directed DNA polymerase</fullName>
        <ecNumber evidence="1">2.7.7.7</ecNumber>
    </recommendedName>
</protein>
<evidence type="ECO:0000313" key="10">
    <source>
        <dbReference type="Proteomes" id="UP000696931"/>
    </source>
</evidence>
<dbReference type="Proteomes" id="UP000696931">
    <property type="component" value="Unassembled WGS sequence"/>
</dbReference>
<proteinExistence type="inferred from homology"/>
<dbReference type="InterPro" id="IPR008921">
    <property type="entry name" value="DNA_pol3_clamp-load_cplx_C"/>
</dbReference>
<dbReference type="EMBL" id="JACRIW010000034">
    <property type="protein sequence ID" value="MBI5168758.1"/>
    <property type="molecule type" value="Genomic_DNA"/>
</dbReference>
<evidence type="ECO:0000256" key="6">
    <source>
        <dbReference type="ARBA" id="ARBA00034754"/>
    </source>
</evidence>
<evidence type="ECO:0000256" key="3">
    <source>
        <dbReference type="ARBA" id="ARBA00022695"/>
    </source>
</evidence>
<accession>A0A933SE35</accession>
<evidence type="ECO:0000256" key="7">
    <source>
        <dbReference type="ARBA" id="ARBA00049244"/>
    </source>
</evidence>
<organism evidence="9 10">
    <name type="scientific">Eiseniibacteriota bacterium</name>
    <dbReference type="NCBI Taxonomy" id="2212470"/>
    <lineage>
        <taxon>Bacteria</taxon>
        <taxon>Candidatus Eiseniibacteriota</taxon>
    </lineage>
</organism>
<comment type="catalytic activity">
    <reaction evidence="7">
        <text>DNA(n) + a 2'-deoxyribonucleoside 5'-triphosphate = DNA(n+1) + diphosphate</text>
        <dbReference type="Rhea" id="RHEA:22508"/>
        <dbReference type="Rhea" id="RHEA-COMP:17339"/>
        <dbReference type="Rhea" id="RHEA-COMP:17340"/>
        <dbReference type="ChEBI" id="CHEBI:33019"/>
        <dbReference type="ChEBI" id="CHEBI:61560"/>
        <dbReference type="ChEBI" id="CHEBI:173112"/>
        <dbReference type="EC" id="2.7.7.7"/>
    </reaction>
</comment>
<dbReference type="InterPro" id="IPR005790">
    <property type="entry name" value="DNA_polIII_delta"/>
</dbReference>
<comment type="caution">
    <text evidence="9">The sequence shown here is derived from an EMBL/GenBank/DDBJ whole genome shotgun (WGS) entry which is preliminary data.</text>
</comment>
<keyword evidence="4" id="KW-0235">DNA replication</keyword>
<dbReference type="Gene3D" id="3.40.50.300">
    <property type="entry name" value="P-loop containing nucleotide triphosphate hydrolases"/>
    <property type="match status" value="1"/>
</dbReference>
<dbReference type="PANTHER" id="PTHR34388:SF1">
    <property type="entry name" value="DNA POLYMERASE III SUBUNIT DELTA"/>
    <property type="match status" value="1"/>
</dbReference>
<dbReference type="GO" id="GO:0009360">
    <property type="term" value="C:DNA polymerase III complex"/>
    <property type="evidence" value="ECO:0007669"/>
    <property type="project" value="TreeGrafter"/>
</dbReference>
<evidence type="ECO:0000256" key="8">
    <source>
        <dbReference type="SAM" id="MobiDB-lite"/>
    </source>
</evidence>
<comment type="similarity">
    <text evidence="6">Belongs to the DNA polymerase HolA subunit family.</text>
</comment>
<dbReference type="Gene3D" id="1.10.8.60">
    <property type="match status" value="1"/>
</dbReference>
<evidence type="ECO:0000256" key="2">
    <source>
        <dbReference type="ARBA" id="ARBA00022679"/>
    </source>
</evidence>
<gene>
    <name evidence="9" type="ORF">HZA61_04635</name>
</gene>
<feature type="region of interest" description="Disordered" evidence="8">
    <location>
        <begin position="1"/>
        <end position="31"/>
    </location>
</feature>
<keyword evidence="2" id="KW-0808">Transferase</keyword>
<dbReference type="SUPFAM" id="SSF52540">
    <property type="entry name" value="P-loop containing nucleoside triphosphate hydrolases"/>
    <property type="match status" value="1"/>
</dbReference>
<dbReference type="GO" id="GO:0003887">
    <property type="term" value="F:DNA-directed DNA polymerase activity"/>
    <property type="evidence" value="ECO:0007669"/>
    <property type="project" value="UniProtKB-KW"/>
</dbReference>
<dbReference type="AlphaFoldDB" id="A0A933SE35"/>
<dbReference type="PANTHER" id="PTHR34388">
    <property type="entry name" value="DNA POLYMERASE III SUBUNIT DELTA"/>
    <property type="match status" value="1"/>
</dbReference>
<evidence type="ECO:0000256" key="4">
    <source>
        <dbReference type="ARBA" id="ARBA00022705"/>
    </source>
</evidence>
<evidence type="ECO:0000256" key="1">
    <source>
        <dbReference type="ARBA" id="ARBA00012417"/>
    </source>
</evidence>
<dbReference type="GO" id="GO:0006261">
    <property type="term" value="P:DNA-templated DNA replication"/>
    <property type="evidence" value="ECO:0007669"/>
    <property type="project" value="TreeGrafter"/>
</dbReference>
<keyword evidence="5" id="KW-0239">DNA-directed DNA polymerase</keyword>
<dbReference type="InterPro" id="IPR027417">
    <property type="entry name" value="P-loop_NTPase"/>
</dbReference>
<dbReference type="SUPFAM" id="SSF48019">
    <property type="entry name" value="post-AAA+ oligomerization domain-like"/>
    <property type="match status" value="1"/>
</dbReference>
<sequence>MPEKKPSTRSQTKSSAGRSKAGEGAPAKRTAAKAVAPSGGFALLDAAYAGRFPSTLWIEGDDESLKAAFLAEWRRAWSQAVPDAPVARVLWVRENGVDEILAAFHNVSMFSPRELTIVFDVEDLLRSEKRVAALAEGMSRPAGDSCLVLVESAADKERAKLAPARSAAAVRWQADPPNASDLLAWGQKRLAREGLTAEAGALEALVQACEGETPTFFNELGKLVAWCANAGKVTKADVAEVSRPVVGAELDEYLVAVAKGDVALAAKRLGRILAEGESEGGILFSLANLVGGALGGWARFREASQALGRRKDPRALARGLDAVYRAEAAWKGGRTDVRLALEMATREVAGA</sequence>
<dbReference type="GO" id="GO:0003677">
    <property type="term" value="F:DNA binding"/>
    <property type="evidence" value="ECO:0007669"/>
    <property type="project" value="InterPro"/>
</dbReference>
<evidence type="ECO:0000313" key="9">
    <source>
        <dbReference type="EMBL" id="MBI5168758.1"/>
    </source>
</evidence>
<dbReference type="NCBIfam" id="TIGR01128">
    <property type="entry name" value="holA"/>
    <property type="match status" value="1"/>
</dbReference>
<keyword evidence="3" id="KW-0548">Nucleotidyltransferase</keyword>
<reference evidence="9" key="1">
    <citation type="submission" date="2020-07" db="EMBL/GenBank/DDBJ databases">
        <title>Huge and variable diversity of episymbiotic CPR bacteria and DPANN archaea in groundwater ecosystems.</title>
        <authorList>
            <person name="He C.Y."/>
            <person name="Keren R."/>
            <person name="Whittaker M."/>
            <person name="Farag I.F."/>
            <person name="Doudna J."/>
            <person name="Cate J.H.D."/>
            <person name="Banfield J.F."/>
        </authorList>
    </citation>
    <scope>NUCLEOTIDE SEQUENCE</scope>
    <source>
        <strain evidence="9">NC_groundwater_1813_Pr3_B-0.1um_71_17</strain>
    </source>
</reference>
<evidence type="ECO:0000256" key="5">
    <source>
        <dbReference type="ARBA" id="ARBA00022932"/>
    </source>
</evidence>
<name>A0A933SE35_UNCEI</name>
<feature type="compositionally biased region" description="Polar residues" evidence="8">
    <location>
        <begin position="8"/>
        <end position="17"/>
    </location>
</feature>
<dbReference type="EC" id="2.7.7.7" evidence="1"/>